<proteinExistence type="predicted"/>
<name>A0ACC1TSH4_9AGAR</name>
<reference evidence="1" key="1">
    <citation type="submission" date="2022-09" db="EMBL/GenBank/DDBJ databases">
        <title>A Global Phylogenomic Analysis of the Shiitake Genus Lentinula.</title>
        <authorList>
            <consortium name="DOE Joint Genome Institute"/>
            <person name="Sierra-Patev S."/>
            <person name="Min B."/>
            <person name="Naranjo-Ortiz M."/>
            <person name="Looney B."/>
            <person name="Konkel Z."/>
            <person name="Slot J.C."/>
            <person name="Sakamoto Y."/>
            <person name="Steenwyk J.L."/>
            <person name="Rokas A."/>
            <person name="Carro J."/>
            <person name="Camarero S."/>
            <person name="Ferreira P."/>
            <person name="Molpeceres G."/>
            <person name="Ruiz-Duenas F.J."/>
            <person name="Serrano A."/>
            <person name="Henrissat B."/>
            <person name="Drula E."/>
            <person name="Hughes K.W."/>
            <person name="Mata J.L."/>
            <person name="Ishikawa N.K."/>
            <person name="Vargas-Isla R."/>
            <person name="Ushijima S."/>
            <person name="Smith C.A."/>
            <person name="Ahrendt S."/>
            <person name="Andreopoulos W."/>
            <person name="He G."/>
            <person name="Labutti K."/>
            <person name="Lipzen A."/>
            <person name="Ng V."/>
            <person name="Riley R."/>
            <person name="Sandor L."/>
            <person name="Barry K."/>
            <person name="Martinez A.T."/>
            <person name="Xiao Y."/>
            <person name="Gibbons J.G."/>
            <person name="Terashima K."/>
            <person name="Grigoriev I.V."/>
            <person name="Hibbett D.S."/>
        </authorList>
    </citation>
    <scope>NUCLEOTIDE SEQUENCE</scope>
    <source>
        <strain evidence="1">TMI1499</strain>
    </source>
</reference>
<comment type="caution">
    <text evidence="1">The sequence shown here is derived from an EMBL/GenBank/DDBJ whole genome shotgun (WGS) entry which is preliminary data.</text>
</comment>
<keyword evidence="2" id="KW-1185">Reference proteome</keyword>
<accession>A0ACC1TSH4</accession>
<gene>
    <name evidence="1" type="ORF">F5876DRAFT_79680</name>
</gene>
<dbReference type="EMBL" id="MU795303">
    <property type="protein sequence ID" value="KAJ3807464.1"/>
    <property type="molecule type" value="Genomic_DNA"/>
</dbReference>
<dbReference type="Proteomes" id="UP001163835">
    <property type="component" value="Unassembled WGS sequence"/>
</dbReference>
<evidence type="ECO:0000313" key="1">
    <source>
        <dbReference type="EMBL" id="KAJ3807464.1"/>
    </source>
</evidence>
<sequence length="243" mass="26098">MLTTINTAGFFFLFFRAFTDLPHSPKFFKRIIFLLCPLACSCVSNSEDAEDDFALNLGAESAAPTPPPEPSNFPNAFLPSTSVKRQRSHLQIRSSHPDCAICLQPAIRPFLTSCCEKVLCDEHLQYQLHTSHACLSCGSPYLVVSPSSPTTISSLHVVSQKDSDSCDVSSNSHMSFDCDASASIGSESDSAEETISSSHTRYTLLPNPASTTVDPELAGLAGGVLGKVLSIVALTLVFYVLSN</sequence>
<organism evidence="1 2">
    <name type="scientific">Lentinula aff. lateritia</name>
    <dbReference type="NCBI Taxonomy" id="2804960"/>
    <lineage>
        <taxon>Eukaryota</taxon>
        <taxon>Fungi</taxon>
        <taxon>Dikarya</taxon>
        <taxon>Basidiomycota</taxon>
        <taxon>Agaricomycotina</taxon>
        <taxon>Agaricomycetes</taxon>
        <taxon>Agaricomycetidae</taxon>
        <taxon>Agaricales</taxon>
        <taxon>Marasmiineae</taxon>
        <taxon>Omphalotaceae</taxon>
        <taxon>Lentinula</taxon>
    </lineage>
</organism>
<evidence type="ECO:0000313" key="2">
    <source>
        <dbReference type="Proteomes" id="UP001163835"/>
    </source>
</evidence>
<protein>
    <submittedName>
        <fullName evidence="1">Uncharacterized protein</fullName>
    </submittedName>
</protein>